<gene>
    <name evidence="2" type="ORF">PKNH_0838300</name>
</gene>
<dbReference type="KEGG" id="pkn:PKNH_0838300"/>
<reference evidence="2 3" key="1">
    <citation type="journal article" date="2008" name="Nature">
        <title>The genome of Plasmodium knowlesi strain H, a zoonotic malaria parasite with host range from monkey to man.</title>
        <authorList>
            <person name="Pain A."/>
            <person name="Boehme U."/>
            <person name="Berry A.E."/>
            <person name="Mungall K."/>
            <person name="Finn R."/>
            <person name="Jackson A.P."/>
            <person name="Mourier T."/>
            <person name="Mistry J."/>
            <person name="Pasini E.M."/>
            <person name="Aslett M."/>
            <person name="Balasubrammaniam S."/>
            <person name="Borgwardt K."/>
            <person name="Brooks K."/>
            <person name="Carret C."/>
            <person name="Carver T.J."/>
            <person name="Cherevach I."/>
            <person name="Chillingworth T."/>
            <person name="Clarke T.G."/>
            <person name="Galinski M.R."/>
            <person name="Hall N."/>
            <person name="Harper D."/>
            <person name="Harris D."/>
            <person name="Hauser H."/>
            <person name="Ivens A."/>
            <person name="Janssen C.S."/>
            <person name="Keane T."/>
            <person name="Larke N."/>
            <person name="Lapp S."/>
            <person name="Marti M."/>
            <person name="Moule S."/>
            <person name="Meyer I.M."/>
            <person name="Ormond D."/>
            <person name="Peters N."/>
            <person name="Sanders M."/>
            <person name="Sanders S."/>
            <person name="Sergeant T.J."/>
            <person name="Simmonds M."/>
            <person name="Smith F."/>
            <person name="Squares R."/>
            <person name="Thurston S."/>
            <person name="Tivey A.R."/>
            <person name="Walker D."/>
            <person name="White B."/>
            <person name="Zuiderwijk E."/>
            <person name="Churcher C."/>
            <person name="Quail M.A."/>
            <person name="Cowman A.F."/>
            <person name="Turner C.M.R."/>
            <person name="Rajandream M.A."/>
            <person name="Kocken C.H.M."/>
            <person name="Thomas A.W."/>
            <person name="Newbold C.I."/>
            <person name="Barrell B.G."/>
            <person name="Berriman M."/>
        </authorList>
    </citation>
    <scope>NUCLEOTIDE SEQUENCE [LARGE SCALE GENOMIC DNA]</scope>
    <source>
        <strain evidence="2 3">H</strain>
    </source>
</reference>
<proteinExistence type="predicted"/>
<dbReference type="VEuPathDB" id="PlasmoDB:PKNH_0838300"/>
<dbReference type="OrthoDB" id="372195at2759"/>
<protein>
    <submittedName>
        <fullName evidence="2">Uncharacterized protein</fullName>
    </submittedName>
</protein>
<keyword evidence="3" id="KW-1185">Reference proteome</keyword>
<dbReference type="OMA" id="NYMAASH"/>
<dbReference type="HOGENOM" id="CLU_258246_0_0_1"/>
<dbReference type="EMBL" id="AM910990">
    <property type="protein sequence ID" value="CAA9988021.1"/>
    <property type="molecule type" value="Genomic_DNA"/>
</dbReference>
<evidence type="ECO:0000256" key="1">
    <source>
        <dbReference type="SAM" id="MobiDB-lite"/>
    </source>
</evidence>
<dbReference type="SUPFAM" id="SSF48439">
    <property type="entry name" value="Protein prenylyltransferase"/>
    <property type="match status" value="1"/>
</dbReference>
<dbReference type="Proteomes" id="UP000031513">
    <property type="component" value="Chromosome 8"/>
</dbReference>
<dbReference type="RefSeq" id="XP_002259000.1">
    <property type="nucleotide sequence ID" value="XM_002258964.1"/>
</dbReference>
<evidence type="ECO:0000313" key="2">
    <source>
        <dbReference type="EMBL" id="CAA9988021.1"/>
    </source>
</evidence>
<dbReference type="GeneID" id="7320344"/>
<dbReference type="InParanoid" id="B3L4F2"/>
<accession>B3L4F2</accession>
<feature type="region of interest" description="Disordered" evidence="1">
    <location>
        <begin position="375"/>
        <end position="397"/>
    </location>
</feature>
<organism evidence="2 3">
    <name type="scientific">Plasmodium knowlesi (strain H)</name>
    <dbReference type="NCBI Taxonomy" id="5851"/>
    <lineage>
        <taxon>Eukaryota</taxon>
        <taxon>Sar</taxon>
        <taxon>Alveolata</taxon>
        <taxon>Apicomplexa</taxon>
        <taxon>Aconoidasida</taxon>
        <taxon>Haemosporida</taxon>
        <taxon>Plasmodiidae</taxon>
        <taxon>Plasmodium</taxon>
        <taxon>Plasmodium (Plasmodium)</taxon>
    </lineage>
</organism>
<sequence>MVKFASFVLASKKRITSVNILEGALAYYVVSRLSRLLFAEARTNYEIEICSCDELSVNNLFHSKVIHLGGVDKDEELTRFFRTVVLQEGQQNSSANLEEDAPLEEQPHLCKNCRCTNQNCRCTNQNCRCTNQNCGCTNQNCSGWNVFILKILFLLYTNGRGREKKYFGEFASYVISLFHRENRVIKRKDKLFFLFLFFLLFTKTDPWKGRRRHVGERCSQFATQVDRKKKKKKKKKTNDCKAFYGQLRRRRCDKLTLRAAHKFLRSGLCHVHLIDEDANAQFPAGDDKKRVLIFCKKSLRYLSEVCSNWKCRKNCVSSVSYLNKSSEFTGKAKKLLTIEKHERLKNSPLWKFLHKMNHKRACRCESPAERKKCTNTNTSMERRQKEEGNSCEGKSNQDGQKNVHLCNLPPCQDTYFTLTCVCICLLCNTNCYNHYYHLVSVLRQRRSFHLHERVNHFINELAKVDAKCQHVWNMKNSLLYLYLDMCLKRDHQVVNKRARKKDGQCLSRIALSTDCKDVPTQGLSSEAPSNWMHIESKKKTHASSKEQILKYVKEEFQFFDKILEIKSYNYMATSHVCTFNQLIGFLCVKKKNSTCESTAISKTIEQQFNTVVRKNAYYYAMHNSFLMIHLQDMYLSLVEWLRSRYCVVVRANLFTYCLDLVRGYQLCSDTWWEMVKGGMHTTKNHRSDGPQDGGEGPIQTMSNPMEKIINMQEAHMGYLPEGICFSHHKSTYLEFILFERGRKKNNKETEKNYDQFRKFTPQIFYKKLKRKMEKYKVHSRHMLHLLDKLYSEKIYIHFYSNGLRNVLYCRCNCNFFFLEVVCNVILPLHLKRRIGQKNNSPIGGSHEWKGTFALEKKKKKTQEEISKLLRSLDHYLARELKYLFHEYTRFRVKYSGKKENNFTKRVSRLLKGYAHVRNTWYYPRPSAEGGIKTKRKGWIANGLPSIREPGVDDASSYPRKEKTKQKGDDATCPPVLVSYYGIFFKCIIYTIHEYALQICGVVRWWFTKILSSFVDSEHLEHLRFFHHLLPSFERTKQSSGSVLHDELNLNDNLQTLRKIYLDILQFFKGTKMENWKERDIPFGHLANGQSEMSPRRGSNEIPFLKFLFSANFHLFLCEHRYALYLLREVRRDLHFVFPRVKRMVMRRGSPLWKGPS</sequence>
<dbReference type="FunCoup" id="B3L4F2">
    <property type="interactions" value="745"/>
</dbReference>
<evidence type="ECO:0000313" key="3">
    <source>
        <dbReference type="Proteomes" id="UP000031513"/>
    </source>
</evidence>
<dbReference type="PhylomeDB" id="B3L4F2"/>
<name>B3L4F2_PLAKH</name>
<dbReference type="AlphaFoldDB" id="B3L4F2"/>